<comment type="caution">
    <text evidence="1">The sequence shown here is derived from an EMBL/GenBank/DDBJ whole genome shotgun (WGS) entry which is preliminary data.</text>
</comment>
<evidence type="ECO:0000313" key="1">
    <source>
        <dbReference type="EMBL" id="TXJ42104.1"/>
    </source>
</evidence>
<dbReference type="OrthoDB" id="308462at2"/>
<protein>
    <recommendedName>
        <fullName evidence="3">Lipoprotein</fullName>
    </recommendedName>
</protein>
<sequence length="207" mass="22793">MKKILKLTLVLSIFAVLTISCSKIKTYGLVGTYKSDDGKFIMTVSQDGNASIELANSSEDVTKLTATQRAFIKSLTTHNYDYSDSLNGYSSGGNSFTLEPWDLTEEKAAQTFEVKVKKASGINFDSANPYNSTANAYEDVTYKAEFTKDKETYTCKLTISIPENVKNINNKYKHTDYSTSGGAQTTTIKDKSAGHQIDNGGEMTFKK</sequence>
<organism evidence="1 2">
    <name type="scientific">Brachyspira pilosicoli</name>
    <name type="common">Serpulina pilosicoli</name>
    <dbReference type="NCBI Taxonomy" id="52584"/>
    <lineage>
        <taxon>Bacteria</taxon>
        <taxon>Pseudomonadati</taxon>
        <taxon>Spirochaetota</taxon>
        <taxon>Spirochaetia</taxon>
        <taxon>Brachyspirales</taxon>
        <taxon>Brachyspiraceae</taxon>
        <taxon>Brachyspira</taxon>
    </lineage>
</organism>
<dbReference type="Proteomes" id="UP000323176">
    <property type="component" value="Unassembled WGS sequence"/>
</dbReference>
<dbReference type="EMBL" id="SAXY01000038">
    <property type="protein sequence ID" value="TXJ42104.1"/>
    <property type="molecule type" value="Genomic_DNA"/>
</dbReference>
<reference evidence="1 2" key="1">
    <citation type="journal article" date="1992" name="Lakartidningen">
        <title>[Penicillin V and not amoxicillin is the first choice preparation in acute otitis].</title>
        <authorList>
            <person name="Kamme C."/>
            <person name="Lundgren K."/>
            <person name="Prellner K."/>
        </authorList>
    </citation>
    <scope>NUCLEOTIDE SEQUENCE [LARGE SCALE GENOMIC DNA]</scope>
    <source>
        <strain evidence="1 2">PC5538III-hc</strain>
    </source>
</reference>
<dbReference type="PROSITE" id="PS51257">
    <property type="entry name" value="PROKAR_LIPOPROTEIN"/>
    <property type="match status" value="1"/>
</dbReference>
<evidence type="ECO:0008006" key="3">
    <source>
        <dbReference type="Google" id="ProtNLM"/>
    </source>
</evidence>
<dbReference type="AlphaFoldDB" id="A0A5C8EYE2"/>
<accession>A0A5C8EYE2</accession>
<name>A0A5C8EYE2_BRAPL</name>
<evidence type="ECO:0000313" key="2">
    <source>
        <dbReference type="Proteomes" id="UP000323176"/>
    </source>
</evidence>
<gene>
    <name evidence="1" type="ORF">EPJ72_05915</name>
</gene>
<proteinExistence type="predicted"/>